<dbReference type="InterPro" id="IPR010441">
    <property type="entry name" value="CH_2"/>
</dbReference>
<dbReference type="PROSITE" id="PS50021">
    <property type="entry name" value="CH"/>
    <property type="match status" value="1"/>
</dbReference>
<gene>
    <name evidence="4" type="ORF">SNE40_008407</name>
</gene>
<dbReference type="AlphaFoldDB" id="A0AAN8Q3N6"/>
<comment type="caution">
    <text evidence="4">The sequence shown here is derived from an EMBL/GenBank/DDBJ whole genome shotgun (WGS) entry which is preliminary data.</text>
</comment>
<dbReference type="InterPro" id="IPR001715">
    <property type="entry name" value="CH_dom"/>
</dbReference>
<feature type="region of interest" description="Disordered" evidence="2">
    <location>
        <begin position="156"/>
        <end position="186"/>
    </location>
</feature>
<dbReference type="EMBL" id="JAZGQO010000006">
    <property type="protein sequence ID" value="KAK6186356.1"/>
    <property type="molecule type" value="Genomic_DNA"/>
</dbReference>
<dbReference type="GO" id="GO:0008017">
    <property type="term" value="F:microtubule binding"/>
    <property type="evidence" value="ECO:0007669"/>
    <property type="project" value="TreeGrafter"/>
</dbReference>
<dbReference type="FunFam" id="1.10.418.10:FF:000059">
    <property type="entry name" value="RIKEN cDNA 6430531B16 gene"/>
    <property type="match status" value="1"/>
</dbReference>
<dbReference type="GO" id="GO:0005930">
    <property type="term" value="C:axoneme"/>
    <property type="evidence" value="ECO:0007669"/>
    <property type="project" value="TreeGrafter"/>
</dbReference>
<evidence type="ECO:0000256" key="1">
    <source>
        <dbReference type="SAM" id="Coils"/>
    </source>
</evidence>
<accession>A0AAN8Q3N6</accession>
<protein>
    <recommendedName>
        <fullName evidence="3">Calponin-homology (CH) domain-containing protein</fullName>
    </recommendedName>
</protein>
<reference evidence="4 5" key="1">
    <citation type="submission" date="2024-01" db="EMBL/GenBank/DDBJ databases">
        <title>The genome of the rayed Mediterranean limpet Patella caerulea (Linnaeus, 1758).</title>
        <authorList>
            <person name="Anh-Thu Weber A."/>
            <person name="Halstead-Nussloch G."/>
        </authorList>
    </citation>
    <scope>NUCLEOTIDE SEQUENCE [LARGE SCALE GENOMIC DNA]</scope>
    <source>
        <strain evidence="4">AATW-2023a</strain>
        <tissue evidence="4">Whole specimen</tissue>
    </source>
</reference>
<evidence type="ECO:0000259" key="3">
    <source>
        <dbReference type="PROSITE" id="PS50021"/>
    </source>
</evidence>
<evidence type="ECO:0000256" key="2">
    <source>
        <dbReference type="SAM" id="MobiDB-lite"/>
    </source>
</evidence>
<feature type="domain" description="Calponin-homology (CH)" evidence="3">
    <location>
        <begin position="25"/>
        <end position="130"/>
    </location>
</feature>
<dbReference type="GO" id="GO:0051493">
    <property type="term" value="P:regulation of cytoskeleton organization"/>
    <property type="evidence" value="ECO:0007669"/>
    <property type="project" value="TreeGrafter"/>
</dbReference>
<sequence length="264" mass="30996">MTEYVSARKTADGYTRMEMEDYYDDVELENLYQWIDTIPLSRQKKNIGKDFSDAILLAEIVKYYLPSMVELHNYTPASSTNQKMENWFLLNRRVLRKLDMDLSEDVMRALANCRAKVVEKVLMLLRTQIDKELDRKRNLRKTYPYLKARSLDMKTTKVASPVKPNRGGDAARSSYISPRNQPRRNTPRVKVVLTHQSYGNRPMQAPVSDNVSRSLWDEQEDECVAKEETIQILNAKIKRLEHLLQLKDVRIQDLEDRLSRARVR</sequence>
<dbReference type="Proteomes" id="UP001347796">
    <property type="component" value="Unassembled WGS sequence"/>
</dbReference>
<evidence type="ECO:0000313" key="5">
    <source>
        <dbReference type="Proteomes" id="UP001347796"/>
    </source>
</evidence>
<keyword evidence="5" id="KW-1185">Reference proteome</keyword>
<evidence type="ECO:0000313" key="4">
    <source>
        <dbReference type="EMBL" id="KAK6186356.1"/>
    </source>
</evidence>
<name>A0AAN8Q3N6_PATCE</name>
<organism evidence="4 5">
    <name type="scientific">Patella caerulea</name>
    <name type="common">Rayed Mediterranean limpet</name>
    <dbReference type="NCBI Taxonomy" id="87958"/>
    <lineage>
        <taxon>Eukaryota</taxon>
        <taxon>Metazoa</taxon>
        <taxon>Spiralia</taxon>
        <taxon>Lophotrochozoa</taxon>
        <taxon>Mollusca</taxon>
        <taxon>Gastropoda</taxon>
        <taxon>Patellogastropoda</taxon>
        <taxon>Patelloidea</taxon>
        <taxon>Patellidae</taxon>
        <taxon>Patella</taxon>
    </lineage>
</organism>
<dbReference type="InterPro" id="IPR036872">
    <property type="entry name" value="CH_dom_sf"/>
</dbReference>
<dbReference type="InterPro" id="IPR052111">
    <property type="entry name" value="Spermatogenesis_Ciliary_MAP"/>
</dbReference>
<dbReference type="PANTHER" id="PTHR12509">
    <property type="entry name" value="SPERMATOGENESIS-ASSOCIATED 4-RELATED"/>
    <property type="match status" value="1"/>
</dbReference>
<dbReference type="SUPFAM" id="SSF47576">
    <property type="entry name" value="Calponin-homology domain, CH-domain"/>
    <property type="match status" value="1"/>
</dbReference>
<proteinExistence type="predicted"/>
<keyword evidence="1" id="KW-0175">Coiled coil</keyword>
<dbReference type="Gene3D" id="1.10.418.10">
    <property type="entry name" value="Calponin-like domain"/>
    <property type="match status" value="1"/>
</dbReference>
<dbReference type="PANTHER" id="PTHR12509:SF9">
    <property type="entry name" value="SPERM FLAGELLAR PROTEIN 1 ISOFORM X1"/>
    <property type="match status" value="1"/>
</dbReference>
<feature type="coiled-coil region" evidence="1">
    <location>
        <begin position="223"/>
        <end position="264"/>
    </location>
</feature>
<dbReference type="Pfam" id="PF06294">
    <property type="entry name" value="CH_2"/>
    <property type="match status" value="1"/>
</dbReference>